<dbReference type="PROSITE" id="PS00122">
    <property type="entry name" value="CARBOXYLESTERASE_B_1"/>
    <property type="match status" value="1"/>
</dbReference>
<feature type="domain" description="Carboxylesterase type B" evidence="4">
    <location>
        <begin position="36"/>
        <end position="538"/>
    </location>
</feature>
<dbReference type="SUPFAM" id="SSF53474">
    <property type="entry name" value="alpha/beta-Hydrolases"/>
    <property type="match status" value="1"/>
</dbReference>
<sequence>MRQLRDWAVVSVCLVGIVSSSAVPKPKGNPPTVDVINGTYYGVRNHYYDQDFFLGMPFAQQPTGDLRLQTPQSLNTSWAEPRNATEYSPICVGYNQTVGASEACLTLNVVRPSGVSSIDNLPVAVWIYGGGFTSGSSANQEYNLSFIVDQSVQMGTPMIAVSMNYRLHCWGFMWSKEVKDAGVANLGFRDQRLALHWVQENIAAFGGNPSMVTIWGESAGANSVGTQLIAHGGRDDKLFRAAISESGAPSTYYRYQTTEDWQPFYDAIVEAAGCSSAPDTLSCLRTIPTDTLHNIFDNSSVVPVHTLAGQAGPQFVQVIDGDFIQESATRQLQQGKFVKVPYLIGGNADEGTSFGIKGINTTAQFNEVITDWGLSNATADILAALYPDIPEIGIPATMIGRPPAGYGYMYKRVTAFQGDVNIHAARRLASQVWRQHGVPAYSYLFDVINNGAGPDVGANHGSEIAYVFNNAEGAGYAAGSQPMAGKPKTYSELSTMMSRMWISFVTSLNPNYSSRVKVHWPQYELDNPEIIVFDTNATHLSYVVPDVYRAEGIKYISDNLASLFGH</sequence>
<dbReference type="GeneID" id="70242297"/>
<dbReference type="InterPro" id="IPR029058">
    <property type="entry name" value="AB_hydrolase_fold"/>
</dbReference>
<keyword evidence="3" id="KW-0732">Signal</keyword>
<feature type="signal peptide" evidence="3">
    <location>
        <begin position="1"/>
        <end position="22"/>
    </location>
</feature>
<dbReference type="GO" id="GO:0052689">
    <property type="term" value="F:carboxylic ester hydrolase activity"/>
    <property type="evidence" value="ECO:0007669"/>
    <property type="project" value="TreeGrafter"/>
</dbReference>
<evidence type="ECO:0000256" key="3">
    <source>
        <dbReference type="RuleBase" id="RU361235"/>
    </source>
</evidence>
<dbReference type="Proteomes" id="UP001201262">
    <property type="component" value="Unassembled WGS sequence"/>
</dbReference>
<evidence type="ECO:0000313" key="5">
    <source>
        <dbReference type="EMBL" id="KAH8691254.1"/>
    </source>
</evidence>
<accession>A0AAD4PW85</accession>
<dbReference type="EMBL" id="JAJTJA010000012">
    <property type="protein sequence ID" value="KAH8691254.1"/>
    <property type="molecule type" value="Genomic_DNA"/>
</dbReference>
<keyword evidence="2 3" id="KW-0378">Hydrolase</keyword>
<dbReference type="InterPro" id="IPR002018">
    <property type="entry name" value="CarbesteraseB"/>
</dbReference>
<name>A0AAD4PW85_9EURO</name>
<comment type="similarity">
    <text evidence="1 3">Belongs to the type-B carboxylesterase/lipase family.</text>
</comment>
<gene>
    <name evidence="5" type="ORF">BGW36DRAFT_304829</name>
</gene>
<evidence type="ECO:0000259" key="4">
    <source>
        <dbReference type="Pfam" id="PF00135"/>
    </source>
</evidence>
<dbReference type="EC" id="3.1.1.-" evidence="3"/>
<organism evidence="5 6">
    <name type="scientific">Talaromyces proteolyticus</name>
    <dbReference type="NCBI Taxonomy" id="1131652"/>
    <lineage>
        <taxon>Eukaryota</taxon>
        <taxon>Fungi</taxon>
        <taxon>Dikarya</taxon>
        <taxon>Ascomycota</taxon>
        <taxon>Pezizomycotina</taxon>
        <taxon>Eurotiomycetes</taxon>
        <taxon>Eurotiomycetidae</taxon>
        <taxon>Eurotiales</taxon>
        <taxon>Trichocomaceae</taxon>
        <taxon>Talaromyces</taxon>
        <taxon>Talaromyces sect. Bacilispori</taxon>
    </lineage>
</organism>
<proteinExistence type="inferred from homology"/>
<dbReference type="Pfam" id="PF00135">
    <property type="entry name" value="COesterase"/>
    <property type="match status" value="1"/>
</dbReference>
<dbReference type="RefSeq" id="XP_046067346.1">
    <property type="nucleotide sequence ID" value="XM_046212010.1"/>
</dbReference>
<evidence type="ECO:0000256" key="2">
    <source>
        <dbReference type="ARBA" id="ARBA00022801"/>
    </source>
</evidence>
<dbReference type="InterPro" id="IPR019826">
    <property type="entry name" value="Carboxylesterase_B_AS"/>
</dbReference>
<dbReference type="PANTHER" id="PTHR43918">
    <property type="entry name" value="ACETYLCHOLINESTERASE"/>
    <property type="match status" value="1"/>
</dbReference>
<dbReference type="InterPro" id="IPR050654">
    <property type="entry name" value="AChE-related_enzymes"/>
</dbReference>
<dbReference type="Gene3D" id="3.40.50.1820">
    <property type="entry name" value="alpha/beta hydrolase"/>
    <property type="match status" value="1"/>
</dbReference>
<comment type="caution">
    <text evidence="5">The sequence shown here is derived from an EMBL/GenBank/DDBJ whole genome shotgun (WGS) entry which is preliminary data.</text>
</comment>
<feature type="chain" id="PRO_5041776781" description="Carboxylic ester hydrolase" evidence="3">
    <location>
        <begin position="23"/>
        <end position="566"/>
    </location>
</feature>
<dbReference type="AlphaFoldDB" id="A0AAD4PW85"/>
<protein>
    <recommendedName>
        <fullName evidence="3">Carboxylic ester hydrolase</fullName>
        <ecNumber evidence="3">3.1.1.-</ecNumber>
    </recommendedName>
</protein>
<keyword evidence="6" id="KW-1185">Reference proteome</keyword>
<evidence type="ECO:0000256" key="1">
    <source>
        <dbReference type="ARBA" id="ARBA00005964"/>
    </source>
</evidence>
<evidence type="ECO:0000313" key="6">
    <source>
        <dbReference type="Proteomes" id="UP001201262"/>
    </source>
</evidence>
<dbReference type="PANTHER" id="PTHR43918:SF4">
    <property type="entry name" value="CARBOXYLIC ESTER HYDROLASE"/>
    <property type="match status" value="1"/>
</dbReference>
<reference evidence="5" key="1">
    <citation type="submission" date="2021-12" db="EMBL/GenBank/DDBJ databases">
        <title>Convergent genome expansion in fungi linked to evolution of root-endophyte symbiosis.</title>
        <authorList>
            <consortium name="DOE Joint Genome Institute"/>
            <person name="Ke Y.-H."/>
            <person name="Bonito G."/>
            <person name="Liao H.-L."/>
            <person name="Looney B."/>
            <person name="Rojas-Flechas A."/>
            <person name="Nash J."/>
            <person name="Hameed K."/>
            <person name="Schadt C."/>
            <person name="Martin F."/>
            <person name="Crous P.W."/>
            <person name="Miettinen O."/>
            <person name="Magnuson J.K."/>
            <person name="Labbe J."/>
            <person name="Jacobson D."/>
            <person name="Doktycz M.J."/>
            <person name="Veneault-Fourrey C."/>
            <person name="Kuo A."/>
            <person name="Mondo S."/>
            <person name="Calhoun S."/>
            <person name="Riley R."/>
            <person name="Ohm R."/>
            <person name="LaButti K."/>
            <person name="Andreopoulos B."/>
            <person name="Pangilinan J."/>
            <person name="Nolan M."/>
            <person name="Tritt A."/>
            <person name="Clum A."/>
            <person name="Lipzen A."/>
            <person name="Daum C."/>
            <person name="Barry K."/>
            <person name="Grigoriev I.V."/>
            <person name="Vilgalys R."/>
        </authorList>
    </citation>
    <scope>NUCLEOTIDE SEQUENCE</scope>
    <source>
        <strain evidence="5">PMI_201</strain>
    </source>
</reference>